<accession>A0A4S2N4Q7</accession>
<evidence type="ECO:0000256" key="6">
    <source>
        <dbReference type="ARBA" id="ARBA00022692"/>
    </source>
</evidence>
<sequence length="479" mass="53615">MKQRTTFILPSPDPTNPDNLHLSSTSLSLRSLPPSTAREDRYTFARDELPFALRFVMIDYPAIYIHWASGRQYKPVDPYAARVPAGFHIFVPWALGSESTPNHVFGNHYGLEEEFTEIPGGNQFYQPMKSVMPLTEMVAKVACKSEKEECVDKFRRVVDGADYIGVEYNEEANTVTVSVFYGGSEEVGDGGGVEITKESGEEKVEVGLLMHEKPMGDESFTLGGQVHVIGTEKINPVLFTFPSRHHTHPTTFTTHLPSPTGLHPTLHLTLTAPNPTPHDSCTLHTYLTIPHSLFPDQYQLSTSNPHLLSSLNLTRIVYLSGETDLEAPTWTTRFWGSTLLLELTPTATSFALPLHLRYLPPAPENRTSETIDFPVPVVFWACNTTVHNEEERGGVNPFERRKLGWEEHFEDKTVFHYLAPENGGWVQVGAPVLDLRSAEIVKWGTVVVIFSGFVWVLEKVMTALVGARRGSEGEEKKRQ</sequence>
<keyword evidence="13" id="KW-1185">Reference proteome</keyword>
<keyword evidence="6" id="KW-0812">Transmembrane</keyword>
<evidence type="ECO:0000256" key="11">
    <source>
        <dbReference type="RuleBase" id="RU366056"/>
    </source>
</evidence>
<keyword evidence="7 11" id="KW-0256">Endoplasmic reticulum</keyword>
<keyword evidence="8" id="KW-1133">Transmembrane helix</keyword>
<evidence type="ECO:0000256" key="10">
    <source>
        <dbReference type="ARBA" id="ARBA00023180"/>
    </source>
</evidence>
<protein>
    <recommendedName>
        <fullName evidence="4 11">Protein PBN1</fullName>
    </recommendedName>
</protein>
<dbReference type="Proteomes" id="UP000298138">
    <property type="component" value="Unassembled WGS sequence"/>
</dbReference>
<dbReference type="UniPathway" id="UPA00196"/>
<evidence type="ECO:0000256" key="8">
    <source>
        <dbReference type="ARBA" id="ARBA00022989"/>
    </source>
</evidence>
<keyword evidence="10" id="KW-0325">Glycoprotein</keyword>
<evidence type="ECO:0000313" key="12">
    <source>
        <dbReference type="EMBL" id="TGZ84200.1"/>
    </source>
</evidence>
<dbReference type="Pfam" id="PF08320">
    <property type="entry name" value="PIG-X"/>
    <property type="match status" value="1"/>
</dbReference>
<evidence type="ECO:0000256" key="1">
    <source>
        <dbReference type="ARBA" id="ARBA00004643"/>
    </source>
</evidence>
<dbReference type="InterPro" id="IPR013233">
    <property type="entry name" value="PIG-X/PBN1"/>
</dbReference>
<dbReference type="GO" id="GO:0005789">
    <property type="term" value="C:endoplasmic reticulum membrane"/>
    <property type="evidence" value="ECO:0007669"/>
    <property type="project" value="UniProtKB-SubCell"/>
</dbReference>
<evidence type="ECO:0000313" key="13">
    <source>
        <dbReference type="Proteomes" id="UP000298138"/>
    </source>
</evidence>
<dbReference type="PANTHER" id="PTHR28533">
    <property type="entry name" value="PROTEIN PBN1"/>
    <property type="match status" value="1"/>
</dbReference>
<dbReference type="PANTHER" id="PTHR28533:SF1">
    <property type="entry name" value="PROTEIN PBN1"/>
    <property type="match status" value="1"/>
</dbReference>
<dbReference type="InterPro" id="IPR042322">
    <property type="entry name" value="Pbn1"/>
</dbReference>
<dbReference type="GO" id="GO:0000030">
    <property type="term" value="F:mannosyltransferase activity"/>
    <property type="evidence" value="ECO:0007669"/>
    <property type="project" value="TreeGrafter"/>
</dbReference>
<evidence type="ECO:0000256" key="4">
    <source>
        <dbReference type="ARBA" id="ARBA00020410"/>
    </source>
</evidence>
<evidence type="ECO:0000256" key="9">
    <source>
        <dbReference type="ARBA" id="ARBA00023136"/>
    </source>
</evidence>
<dbReference type="SMART" id="SM00780">
    <property type="entry name" value="PIG-X"/>
    <property type="match status" value="1"/>
</dbReference>
<keyword evidence="9" id="KW-0472">Membrane</keyword>
<dbReference type="OrthoDB" id="5546453at2759"/>
<comment type="similarity">
    <text evidence="3 11">Belongs to the PIGX family.</text>
</comment>
<gene>
    <name evidence="12" type="ORF">EX30DRAFT_393717</name>
</gene>
<organism evidence="12 13">
    <name type="scientific">Ascodesmis nigricans</name>
    <dbReference type="NCBI Taxonomy" id="341454"/>
    <lineage>
        <taxon>Eukaryota</taxon>
        <taxon>Fungi</taxon>
        <taxon>Dikarya</taxon>
        <taxon>Ascomycota</taxon>
        <taxon>Pezizomycotina</taxon>
        <taxon>Pezizomycetes</taxon>
        <taxon>Pezizales</taxon>
        <taxon>Ascodesmidaceae</taxon>
        <taxon>Ascodesmis</taxon>
    </lineage>
</organism>
<evidence type="ECO:0000256" key="2">
    <source>
        <dbReference type="ARBA" id="ARBA00004687"/>
    </source>
</evidence>
<evidence type="ECO:0000256" key="7">
    <source>
        <dbReference type="ARBA" id="ARBA00022824"/>
    </source>
</evidence>
<evidence type="ECO:0000256" key="3">
    <source>
        <dbReference type="ARBA" id="ARBA00010345"/>
    </source>
</evidence>
<evidence type="ECO:0000256" key="5">
    <source>
        <dbReference type="ARBA" id="ARBA00022502"/>
    </source>
</evidence>
<dbReference type="InParanoid" id="A0A4S2N4Q7"/>
<dbReference type="STRING" id="341454.A0A4S2N4Q7"/>
<comment type="function">
    <text evidence="11">Required for proper folding and/or the stability of a subset of proteins in the endoplasmic reticulum. Component of glycosylphosphatidylinositol-mannosyltransferase 1 which transfers the first of the 4 mannoses in the GPI-anchor precursors during GPI-anchor biosynthesis. Probably acts by stabilizing the mannosyltransferase GPI14.</text>
</comment>
<name>A0A4S2N4Q7_9PEZI</name>
<reference evidence="12 13" key="1">
    <citation type="submission" date="2019-04" db="EMBL/GenBank/DDBJ databases">
        <title>Comparative genomics and transcriptomics to analyze fruiting body development in filamentous ascomycetes.</title>
        <authorList>
            <consortium name="DOE Joint Genome Institute"/>
            <person name="Lutkenhaus R."/>
            <person name="Traeger S."/>
            <person name="Breuer J."/>
            <person name="Kuo A."/>
            <person name="Lipzen A."/>
            <person name="Pangilinan J."/>
            <person name="Dilworth D."/>
            <person name="Sandor L."/>
            <person name="Poggeler S."/>
            <person name="Barry K."/>
            <person name="Grigoriev I.V."/>
            <person name="Nowrousian M."/>
        </authorList>
    </citation>
    <scope>NUCLEOTIDE SEQUENCE [LARGE SCALE GENOMIC DNA]</scope>
    <source>
        <strain evidence="12 13">CBS 389.68</strain>
    </source>
</reference>
<dbReference type="AlphaFoldDB" id="A0A4S2N4Q7"/>
<proteinExistence type="inferred from homology"/>
<dbReference type="EMBL" id="ML220113">
    <property type="protein sequence ID" value="TGZ84200.1"/>
    <property type="molecule type" value="Genomic_DNA"/>
</dbReference>
<dbReference type="GO" id="GO:1990529">
    <property type="term" value="C:glycosylphosphatidylinositol-mannosyltransferase I complex"/>
    <property type="evidence" value="ECO:0007669"/>
    <property type="project" value="TreeGrafter"/>
</dbReference>
<dbReference type="GO" id="GO:0006506">
    <property type="term" value="P:GPI anchor biosynthetic process"/>
    <property type="evidence" value="ECO:0007669"/>
    <property type="project" value="UniProtKB-UniPathway"/>
</dbReference>
<dbReference type="FunCoup" id="A0A4S2N4Q7">
    <property type="interactions" value="44"/>
</dbReference>
<keyword evidence="5 11" id="KW-0337">GPI-anchor biosynthesis</keyword>
<comment type="subcellular location">
    <subcellularLocation>
        <location evidence="11">Endoplasmic reticulum membrane</location>
        <topology evidence="11">Single-pass membrane protein</topology>
    </subcellularLocation>
    <subcellularLocation>
        <location evidence="1">Endoplasmic reticulum membrane</location>
        <topology evidence="1">Single-pass type III membrane protein</topology>
    </subcellularLocation>
</comment>
<comment type="pathway">
    <text evidence="2 11">Glycolipid biosynthesis; glycosylphosphatidylinositol-anchor biosynthesis.</text>
</comment>